<accession>A0AAV9E7L7</accession>
<proteinExistence type="predicted"/>
<keyword evidence="2" id="KW-1185">Reference proteome</keyword>
<protein>
    <submittedName>
        <fullName evidence="1">Uncharacterized protein</fullName>
    </submittedName>
</protein>
<reference evidence="1" key="1">
    <citation type="journal article" date="2023" name="Nat. Commun.">
        <title>Diploid and tetraploid genomes of Acorus and the evolution of monocots.</title>
        <authorList>
            <person name="Ma L."/>
            <person name="Liu K.W."/>
            <person name="Li Z."/>
            <person name="Hsiao Y.Y."/>
            <person name="Qi Y."/>
            <person name="Fu T."/>
            <person name="Tang G.D."/>
            <person name="Zhang D."/>
            <person name="Sun W.H."/>
            <person name="Liu D.K."/>
            <person name="Li Y."/>
            <person name="Chen G.Z."/>
            <person name="Liu X.D."/>
            <person name="Liao X.Y."/>
            <person name="Jiang Y.T."/>
            <person name="Yu X."/>
            <person name="Hao Y."/>
            <person name="Huang J."/>
            <person name="Zhao X.W."/>
            <person name="Ke S."/>
            <person name="Chen Y.Y."/>
            <person name="Wu W.L."/>
            <person name="Hsu J.L."/>
            <person name="Lin Y.F."/>
            <person name="Huang M.D."/>
            <person name="Li C.Y."/>
            <person name="Huang L."/>
            <person name="Wang Z.W."/>
            <person name="Zhao X."/>
            <person name="Zhong W.Y."/>
            <person name="Peng D.H."/>
            <person name="Ahmad S."/>
            <person name="Lan S."/>
            <person name="Zhang J.S."/>
            <person name="Tsai W.C."/>
            <person name="Van de Peer Y."/>
            <person name="Liu Z.J."/>
        </authorList>
    </citation>
    <scope>NUCLEOTIDE SEQUENCE</scope>
    <source>
        <strain evidence="1">CP</strain>
    </source>
</reference>
<gene>
    <name evidence="1" type="ORF">QJS10_CPA09g00260</name>
</gene>
<sequence>MLYLSKETCYPRFPCVLGVAEKRRGRRGPGQCCWLCLCFPFNIWSGGRSGCTTLAACLCCQFLY</sequence>
<evidence type="ECO:0000313" key="1">
    <source>
        <dbReference type="EMBL" id="KAK1309304.1"/>
    </source>
</evidence>
<dbReference type="EMBL" id="JAUJYO010000009">
    <property type="protein sequence ID" value="KAK1309304.1"/>
    <property type="molecule type" value="Genomic_DNA"/>
</dbReference>
<evidence type="ECO:0000313" key="2">
    <source>
        <dbReference type="Proteomes" id="UP001180020"/>
    </source>
</evidence>
<reference evidence="1" key="2">
    <citation type="submission" date="2023-06" db="EMBL/GenBank/DDBJ databases">
        <authorList>
            <person name="Ma L."/>
            <person name="Liu K.-W."/>
            <person name="Li Z."/>
            <person name="Hsiao Y.-Y."/>
            <person name="Qi Y."/>
            <person name="Fu T."/>
            <person name="Tang G."/>
            <person name="Zhang D."/>
            <person name="Sun W.-H."/>
            <person name="Liu D.-K."/>
            <person name="Li Y."/>
            <person name="Chen G.-Z."/>
            <person name="Liu X.-D."/>
            <person name="Liao X.-Y."/>
            <person name="Jiang Y.-T."/>
            <person name="Yu X."/>
            <person name="Hao Y."/>
            <person name="Huang J."/>
            <person name="Zhao X.-W."/>
            <person name="Ke S."/>
            <person name="Chen Y.-Y."/>
            <person name="Wu W.-L."/>
            <person name="Hsu J.-L."/>
            <person name="Lin Y.-F."/>
            <person name="Huang M.-D."/>
            <person name="Li C.-Y."/>
            <person name="Huang L."/>
            <person name="Wang Z.-W."/>
            <person name="Zhao X."/>
            <person name="Zhong W.-Y."/>
            <person name="Peng D.-H."/>
            <person name="Ahmad S."/>
            <person name="Lan S."/>
            <person name="Zhang J.-S."/>
            <person name="Tsai W.-C."/>
            <person name="Van De Peer Y."/>
            <person name="Liu Z.-J."/>
        </authorList>
    </citation>
    <scope>NUCLEOTIDE SEQUENCE</scope>
    <source>
        <strain evidence="1">CP</strain>
        <tissue evidence="1">Leaves</tissue>
    </source>
</reference>
<dbReference type="AlphaFoldDB" id="A0AAV9E7L7"/>
<organism evidence="1 2">
    <name type="scientific">Acorus calamus</name>
    <name type="common">Sweet flag</name>
    <dbReference type="NCBI Taxonomy" id="4465"/>
    <lineage>
        <taxon>Eukaryota</taxon>
        <taxon>Viridiplantae</taxon>
        <taxon>Streptophyta</taxon>
        <taxon>Embryophyta</taxon>
        <taxon>Tracheophyta</taxon>
        <taxon>Spermatophyta</taxon>
        <taxon>Magnoliopsida</taxon>
        <taxon>Liliopsida</taxon>
        <taxon>Acoraceae</taxon>
        <taxon>Acorus</taxon>
    </lineage>
</organism>
<comment type="caution">
    <text evidence="1">The sequence shown here is derived from an EMBL/GenBank/DDBJ whole genome shotgun (WGS) entry which is preliminary data.</text>
</comment>
<dbReference type="Proteomes" id="UP001180020">
    <property type="component" value="Unassembled WGS sequence"/>
</dbReference>
<name>A0AAV9E7L7_ACOCL</name>